<dbReference type="Proteomes" id="UP000694420">
    <property type="component" value="Unplaced"/>
</dbReference>
<protein>
    <submittedName>
        <fullName evidence="2">Uncharacterized protein</fullName>
    </submittedName>
</protein>
<dbReference type="Ensembl" id="ENSNPET00000010335.1">
    <property type="protein sequence ID" value="ENSNPEP00000010082.1"/>
    <property type="gene ID" value="ENSNPEG00000007563.1"/>
</dbReference>
<sequence length="112" mass="12517">MGPAFRRIPLRREVHHWPKASRAHELVERPILPTCITVPLQWDEYPMPSGWGPQQDTPSALARLLKHSHTHSVPATGDITSSKRKTSGMRKIGGDTRAPQEEATELLGRAEP</sequence>
<name>A0A8C6Z4V2_NOTPE</name>
<dbReference type="AlphaFoldDB" id="A0A8C6Z4V2"/>
<feature type="region of interest" description="Disordered" evidence="1">
    <location>
        <begin position="68"/>
        <end position="112"/>
    </location>
</feature>
<proteinExistence type="predicted"/>
<accession>A0A8C6Z4V2</accession>
<reference evidence="2" key="1">
    <citation type="submission" date="2025-08" db="UniProtKB">
        <authorList>
            <consortium name="Ensembl"/>
        </authorList>
    </citation>
    <scope>IDENTIFICATION</scope>
</reference>
<evidence type="ECO:0000256" key="1">
    <source>
        <dbReference type="SAM" id="MobiDB-lite"/>
    </source>
</evidence>
<keyword evidence="3" id="KW-1185">Reference proteome</keyword>
<evidence type="ECO:0000313" key="2">
    <source>
        <dbReference type="Ensembl" id="ENSNPEP00000010082.1"/>
    </source>
</evidence>
<organism evidence="2 3">
    <name type="scientific">Nothoprocta perdicaria</name>
    <name type="common">Chilean tinamou</name>
    <name type="synonym">Crypturus perdicarius</name>
    <dbReference type="NCBI Taxonomy" id="30464"/>
    <lineage>
        <taxon>Eukaryota</taxon>
        <taxon>Metazoa</taxon>
        <taxon>Chordata</taxon>
        <taxon>Craniata</taxon>
        <taxon>Vertebrata</taxon>
        <taxon>Euteleostomi</taxon>
        <taxon>Archelosauria</taxon>
        <taxon>Archosauria</taxon>
        <taxon>Dinosauria</taxon>
        <taxon>Saurischia</taxon>
        <taxon>Theropoda</taxon>
        <taxon>Coelurosauria</taxon>
        <taxon>Aves</taxon>
        <taxon>Palaeognathae</taxon>
        <taxon>Tinamiformes</taxon>
        <taxon>Tinamidae</taxon>
        <taxon>Nothoprocta</taxon>
    </lineage>
</organism>
<reference evidence="2" key="2">
    <citation type="submission" date="2025-09" db="UniProtKB">
        <authorList>
            <consortium name="Ensembl"/>
        </authorList>
    </citation>
    <scope>IDENTIFICATION</scope>
</reference>
<evidence type="ECO:0000313" key="3">
    <source>
        <dbReference type="Proteomes" id="UP000694420"/>
    </source>
</evidence>
<dbReference type="Gene3D" id="3.30.780.10">
    <property type="entry name" value="SUI1-like domain"/>
    <property type="match status" value="1"/>
</dbReference>